<dbReference type="EMBL" id="UINC01154715">
    <property type="protein sequence ID" value="SVD50147.1"/>
    <property type="molecule type" value="Genomic_DNA"/>
</dbReference>
<sequence length="79" mass="8979">MKLHELCSCGHTGGFSPNGTHKTRFQKGHGQCDACDCIQFTWVGWCDTHGKKLSPNDIKINSEDKTYVVVNHRLRQVYD</sequence>
<name>A0A382VUF3_9ZZZZ</name>
<dbReference type="AlphaFoldDB" id="A0A382VUF3"/>
<evidence type="ECO:0000313" key="1">
    <source>
        <dbReference type="EMBL" id="SVD50147.1"/>
    </source>
</evidence>
<accession>A0A382VUF3</accession>
<gene>
    <name evidence="1" type="ORF">METZ01_LOCUS403001</name>
</gene>
<proteinExistence type="predicted"/>
<reference evidence="1" key="1">
    <citation type="submission" date="2018-05" db="EMBL/GenBank/DDBJ databases">
        <authorList>
            <person name="Lanie J.A."/>
            <person name="Ng W.-L."/>
            <person name="Kazmierczak K.M."/>
            <person name="Andrzejewski T.M."/>
            <person name="Davidsen T.M."/>
            <person name="Wayne K.J."/>
            <person name="Tettelin H."/>
            <person name="Glass J.I."/>
            <person name="Rusch D."/>
            <person name="Podicherti R."/>
            <person name="Tsui H.-C.T."/>
            <person name="Winkler M.E."/>
        </authorList>
    </citation>
    <scope>NUCLEOTIDE SEQUENCE</scope>
</reference>
<protein>
    <submittedName>
        <fullName evidence="1">Uncharacterized protein</fullName>
    </submittedName>
</protein>
<organism evidence="1">
    <name type="scientific">marine metagenome</name>
    <dbReference type="NCBI Taxonomy" id="408172"/>
    <lineage>
        <taxon>unclassified sequences</taxon>
        <taxon>metagenomes</taxon>
        <taxon>ecological metagenomes</taxon>
    </lineage>
</organism>